<keyword evidence="1" id="KW-0812">Transmembrane</keyword>
<dbReference type="InterPro" id="IPR006740">
    <property type="entry name" value="DUF604"/>
</dbReference>
<feature type="transmembrane region" description="Helical" evidence="1">
    <location>
        <begin position="31"/>
        <end position="52"/>
    </location>
</feature>
<dbReference type="OrthoDB" id="421979at2759"/>
<keyword evidence="1" id="KW-1133">Transmembrane helix</keyword>
<reference evidence="2" key="1">
    <citation type="submission" date="2020-03" db="EMBL/GenBank/DDBJ databases">
        <title>A high-quality chromosome-level genome assembly of a woody plant with both climbing and erect habits, Rhamnella rubrinervis.</title>
        <authorList>
            <person name="Lu Z."/>
            <person name="Yang Y."/>
            <person name="Zhu X."/>
            <person name="Sun Y."/>
        </authorList>
    </citation>
    <scope>NUCLEOTIDE SEQUENCE</scope>
    <source>
        <strain evidence="2">BYM</strain>
        <tissue evidence="2">Leaf</tissue>
    </source>
</reference>
<dbReference type="Proteomes" id="UP000796880">
    <property type="component" value="Unassembled WGS sequence"/>
</dbReference>
<dbReference type="AlphaFoldDB" id="A0A8K0MKM0"/>
<protein>
    <submittedName>
        <fullName evidence="2">Uncharacterized protein</fullName>
    </submittedName>
</protein>
<proteinExistence type="predicted"/>
<sequence length="501" mass="56653">MSSKGDQTINDPMKIEAFPTIKFKATDLFSLSIKLTLAICTIAFISLITFLACSNQSLLVPQNNQTVENVNNRRLTGEASEKTTISHILFGIAGSAKTWDGRRHYCKLWWKPNITRGYVWLDVEPSGNKTWPATLPAYRVNEDTSKFKYSCWYGSRSAVRLTRIVKESFELGLDNVRWFVMGDDDTVFFTENLVTVLGKYDHNQMYYIGDNSESVEQDLIHSYSVAYGGGGYAISYALAAELVRILDGCIDRYEELYGADQKIQACLTEIGVPLTKELGFHQLDVQGNPYGLLAAHPLAPLVSLHHLDTIQTLFPALNQHDSLEKLISAYKMDPGRTVQHSFCYDLVRNWSISVSWGYAVELYPSLLTAKKLETASLTFQTWKTRSSEPFTFNTRPVSSNPCEKPVVFFLDQVESLDRGTKTLTTYKRFVEDLESECDRVDYAPALAIQLVNVSAAHFDSRLWKKAPRRQCCEILNGTDGVERVVQLQIRGCNRFESVTPR</sequence>
<gene>
    <name evidence="2" type="ORF">FNV43_RR09896</name>
</gene>
<keyword evidence="3" id="KW-1185">Reference proteome</keyword>
<dbReference type="EMBL" id="VOIH02000004">
    <property type="protein sequence ID" value="KAF3449168.1"/>
    <property type="molecule type" value="Genomic_DNA"/>
</dbReference>
<name>A0A8K0MKM0_9ROSA</name>
<evidence type="ECO:0000256" key="1">
    <source>
        <dbReference type="SAM" id="Phobius"/>
    </source>
</evidence>
<comment type="caution">
    <text evidence="2">The sequence shown here is derived from an EMBL/GenBank/DDBJ whole genome shotgun (WGS) entry which is preliminary data.</text>
</comment>
<keyword evidence="1" id="KW-0472">Membrane</keyword>
<dbReference type="FunFam" id="3.90.550.50:FF:000006">
    <property type="entry name" value="Fringe-related protein-like"/>
    <property type="match status" value="1"/>
</dbReference>
<accession>A0A8K0MKM0</accession>
<dbReference type="PANTHER" id="PTHR10811">
    <property type="entry name" value="FRINGE-RELATED"/>
    <property type="match status" value="1"/>
</dbReference>
<dbReference type="Gene3D" id="3.90.550.50">
    <property type="match status" value="1"/>
</dbReference>
<evidence type="ECO:0000313" key="3">
    <source>
        <dbReference type="Proteomes" id="UP000796880"/>
    </source>
</evidence>
<evidence type="ECO:0000313" key="2">
    <source>
        <dbReference type="EMBL" id="KAF3449168.1"/>
    </source>
</evidence>
<dbReference type="Pfam" id="PF04646">
    <property type="entry name" value="DUF604"/>
    <property type="match status" value="1"/>
</dbReference>
<organism evidence="2 3">
    <name type="scientific">Rhamnella rubrinervis</name>
    <dbReference type="NCBI Taxonomy" id="2594499"/>
    <lineage>
        <taxon>Eukaryota</taxon>
        <taxon>Viridiplantae</taxon>
        <taxon>Streptophyta</taxon>
        <taxon>Embryophyta</taxon>
        <taxon>Tracheophyta</taxon>
        <taxon>Spermatophyta</taxon>
        <taxon>Magnoliopsida</taxon>
        <taxon>eudicotyledons</taxon>
        <taxon>Gunneridae</taxon>
        <taxon>Pentapetalae</taxon>
        <taxon>rosids</taxon>
        <taxon>fabids</taxon>
        <taxon>Rosales</taxon>
        <taxon>Rhamnaceae</taxon>
        <taxon>rhamnoid group</taxon>
        <taxon>Rhamneae</taxon>
        <taxon>Rhamnella</taxon>
    </lineage>
</organism>